<name>A0A2N5W432_9BASI</name>
<protein>
    <recommendedName>
        <fullName evidence="6">No apical meristem-associated C-terminal domain-containing protein</fullName>
    </recommendedName>
</protein>
<dbReference type="EMBL" id="PGCJ01000015">
    <property type="protein sequence ID" value="PLW56982.1"/>
    <property type="molecule type" value="Genomic_DNA"/>
</dbReference>
<comment type="caution">
    <text evidence="3">The sequence shown here is derived from an EMBL/GenBank/DDBJ whole genome shotgun (WGS) entry which is preliminary data.</text>
</comment>
<evidence type="ECO:0000313" key="3">
    <source>
        <dbReference type="EMBL" id="PLW56982.1"/>
    </source>
</evidence>
<proteinExistence type="predicted"/>
<evidence type="ECO:0000313" key="4">
    <source>
        <dbReference type="Proteomes" id="UP000235388"/>
    </source>
</evidence>
<feature type="compositionally biased region" description="Basic and acidic residues" evidence="1">
    <location>
        <begin position="12"/>
        <end position="22"/>
    </location>
</feature>
<gene>
    <name evidence="3" type="ORF">PCANC_02772</name>
    <name evidence="2" type="ORF">PCASD_24607</name>
</gene>
<reference evidence="4 5" key="1">
    <citation type="submission" date="2017-11" db="EMBL/GenBank/DDBJ databases">
        <title>De novo assembly and phasing of dikaryotic genomes from two isolates of Puccinia coronata f. sp. avenae, the causal agent of oat crown rust.</title>
        <authorList>
            <person name="Miller M.E."/>
            <person name="Zhang Y."/>
            <person name="Omidvar V."/>
            <person name="Sperschneider J."/>
            <person name="Schwessinger B."/>
            <person name="Raley C."/>
            <person name="Palmer J.M."/>
            <person name="Garnica D."/>
            <person name="Upadhyaya N."/>
            <person name="Rathjen J."/>
            <person name="Taylor J.M."/>
            <person name="Park R.F."/>
            <person name="Dodds P.N."/>
            <person name="Hirsch C.D."/>
            <person name="Kianian S.F."/>
            <person name="Figueroa M."/>
        </authorList>
    </citation>
    <scope>NUCLEOTIDE SEQUENCE [LARGE SCALE GENOMIC DNA]</scope>
    <source>
        <strain evidence="3">12NC29</strain>
        <strain evidence="2">12SD80</strain>
    </source>
</reference>
<feature type="compositionally biased region" description="Polar residues" evidence="1">
    <location>
        <begin position="1"/>
        <end position="11"/>
    </location>
</feature>
<evidence type="ECO:0008006" key="6">
    <source>
        <dbReference type="Google" id="ProtNLM"/>
    </source>
</evidence>
<dbReference type="EMBL" id="PGCI01000429">
    <property type="protein sequence ID" value="PLW27026.1"/>
    <property type="molecule type" value="Genomic_DNA"/>
</dbReference>
<dbReference type="AlphaFoldDB" id="A0A2N5W432"/>
<evidence type="ECO:0000313" key="2">
    <source>
        <dbReference type="EMBL" id="PLW27026.1"/>
    </source>
</evidence>
<accession>A0A2N5W432</accession>
<dbReference type="Proteomes" id="UP000235388">
    <property type="component" value="Unassembled WGS sequence"/>
</dbReference>
<dbReference type="Proteomes" id="UP000235392">
    <property type="component" value="Unassembled WGS sequence"/>
</dbReference>
<keyword evidence="4" id="KW-1185">Reference proteome</keyword>
<feature type="region of interest" description="Disordered" evidence="1">
    <location>
        <begin position="1"/>
        <end position="38"/>
    </location>
</feature>
<sequence>MSGSRCTTSKAKITEQQERVKTPEIQSLPSHIQDDNQPDDIATQLYKIELKNKAAMRTSAKARNATKHL</sequence>
<organism evidence="3 4">
    <name type="scientific">Puccinia coronata f. sp. avenae</name>
    <dbReference type="NCBI Taxonomy" id="200324"/>
    <lineage>
        <taxon>Eukaryota</taxon>
        <taxon>Fungi</taxon>
        <taxon>Dikarya</taxon>
        <taxon>Basidiomycota</taxon>
        <taxon>Pucciniomycotina</taxon>
        <taxon>Pucciniomycetes</taxon>
        <taxon>Pucciniales</taxon>
        <taxon>Pucciniaceae</taxon>
        <taxon>Puccinia</taxon>
    </lineage>
</organism>
<evidence type="ECO:0000256" key="1">
    <source>
        <dbReference type="SAM" id="MobiDB-lite"/>
    </source>
</evidence>
<evidence type="ECO:0000313" key="5">
    <source>
        <dbReference type="Proteomes" id="UP000235392"/>
    </source>
</evidence>